<dbReference type="InterPro" id="IPR012171">
    <property type="entry name" value="Fatty_acid_desaturase"/>
</dbReference>
<evidence type="ECO:0000259" key="6">
    <source>
        <dbReference type="Pfam" id="PF00487"/>
    </source>
</evidence>
<reference evidence="7" key="1">
    <citation type="submission" date="2020-10" db="EMBL/GenBank/DDBJ databases">
        <authorList>
            <person name="Castelo-Branco R."/>
            <person name="Eusebio N."/>
            <person name="Adriana R."/>
            <person name="Vieira A."/>
            <person name="Brugerolle De Fraissinette N."/>
            <person name="Rezende De Castro R."/>
            <person name="Schneider M.P."/>
            <person name="Vasconcelos V."/>
            <person name="Leao P.N."/>
        </authorList>
    </citation>
    <scope>NUCLEOTIDE SEQUENCE</scope>
    <source>
        <strain evidence="7">LEGE 11480</strain>
    </source>
</reference>
<accession>A0A928Z385</accession>
<comment type="similarity">
    <text evidence="2">Belongs to the fatty acid desaturase type 2 family.</text>
</comment>
<dbReference type="EMBL" id="JADEXQ010000022">
    <property type="protein sequence ID" value="MBE9029792.1"/>
    <property type="molecule type" value="Genomic_DNA"/>
</dbReference>
<evidence type="ECO:0000313" key="8">
    <source>
        <dbReference type="Proteomes" id="UP000625316"/>
    </source>
</evidence>
<dbReference type="AlphaFoldDB" id="A0A928Z385"/>
<organism evidence="7 8">
    <name type="scientific">Romeriopsis navalis LEGE 11480</name>
    <dbReference type="NCBI Taxonomy" id="2777977"/>
    <lineage>
        <taxon>Bacteria</taxon>
        <taxon>Bacillati</taxon>
        <taxon>Cyanobacteriota</taxon>
        <taxon>Cyanophyceae</taxon>
        <taxon>Leptolyngbyales</taxon>
        <taxon>Leptolyngbyaceae</taxon>
        <taxon>Romeriopsis</taxon>
        <taxon>Romeriopsis navalis</taxon>
    </lineage>
</organism>
<feature type="compositionally biased region" description="Polar residues" evidence="4">
    <location>
        <begin position="346"/>
        <end position="357"/>
    </location>
</feature>
<feature type="region of interest" description="Disordered" evidence="4">
    <location>
        <begin position="346"/>
        <end position="367"/>
    </location>
</feature>
<keyword evidence="5" id="KW-0472">Membrane</keyword>
<keyword evidence="8" id="KW-1185">Reference proteome</keyword>
<gene>
    <name evidence="7" type="ORF">IQ266_08635</name>
</gene>
<evidence type="ECO:0000256" key="1">
    <source>
        <dbReference type="ARBA" id="ARBA00001954"/>
    </source>
</evidence>
<dbReference type="Pfam" id="PF00487">
    <property type="entry name" value="FA_desaturase"/>
    <property type="match status" value="1"/>
</dbReference>
<sequence>MHVIDRESLKSQATYAKELRSKLPPEAFQPSINKLWILLINVVILILGWGIAGHLNQWNHAALWLYLPLALVMGNSVVVLLFSSHDLMHSKTIQQPVLRQTISLIGLTLLWMPPTLWKAVHNRVHHNNTNALHDPDRNYLHSQPNNFGKWIQNLFAPSADANPFWIGFGMGYSWGVYAFRNIASALVFDGKANPFSVDPVKVSPKERKAIALELGLMVVLHGSIIAYLSASPINLILGYFLPIWLGYAGVIFYIYTNHLLCPMSDVNDPLYNSVSLRVPKIFDTLHFNFSYHTEHHLFPGLNSDYYPMVQALLIQHYPEQFNLLDAGQAWRLMLQTPRHYKDANTFTNWNGQKNVPSPLSPSEKGTY</sequence>
<keyword evidence="3" id="KW-0408">Iron</keyword>
<name>A0A928Z385_9CYAN</name>
<keyword evidence="5" id="KW-1133">Transmembrane helix</keyword>
<dbReference type="InterPro" id="IPR005804">
    <property type="entry name" value="FA_desaturase_dom"/>
</dbReference>
<dbReference type="GO" id="GO:0016717">
    <property type="term" value="F:oxidoreductase activity, acting on paired donors, with oxidation of a pair of donors resulting in the reduction of molecular oxygen to two molecules of water"/>
    <property type="evidence" value="ECO:0007669"/>
    <property type="project" value="TreeGrafter"/>
</dbReference>
<dbReference type="PANTHER" id="PTHR19353:SF19">
    <property type="entry name" value="DELTA(5) FATTY ACID DESATURASE C-RELATED"/>
    <property type="match status" value="1"/>
</dbReference>
<dbReference type="Proteomes" id="UP000625316">
    <property type="component" value="Unassembled WGS sequence"/>
</dbReference>
<evidence type="ECO:0000256" key="2">
    <source>
        <dbReference type="ARBA" id="ARBA00008749"/>
    </source>
</evidence>
<dbReference type="GO" id="GO:0008610">
    <property type="term" value="P:lipid biosynthetic process"/>
    <property type="evidence" value="ECO:0007669"/>
    <property type="project" value="UniProtKB-ARBA"/>
</dbReference>
<feature type="transmembrane region" description="Helical" evidence="5">
    <location>
        <begin position="236"/>
        <end position="255"/>
    </location>
</feature>
<evidence type="ECO:0000256" key="3">
    <source>
        <dbReference type="ARBA" id="ARBA00023004"/>
    </source>
</evidence>
<feature type="transmembrane region" description="Helical" evidence="5">
    <location>
        <begin position="61"/>
        <end position="82"/>
    </location>
</feature>
<evidence type="ECO:0000313" key="7">
    <source>
        <dbReference type="EMBL" id="MBE9029792.1"/>
    </source>
</evidence>
<feature type="domain" description="Fatty acid desaturase" evidence="6">
    <location>
        <begin position="63"/>
        <end position="319"/>
    </location>
</feature>
<feature type="transmembrane region" description="Helical" evidence="5">
    <location>
        <begin position="209"/>
        <end position="230"/>
    </location>
</feature>
<evidence type="ECO:0000256" key="5">
    <source>
        <dbReference type="SAM" id="Phobius"/>
    </source>
</evidence>
<dbReference type="PANTHER" id="PTHR19353">
    <property type="entry name" value="FATTY ACID DESATURASE 2"/>
    <property type="match status" value="1"/>
</dbReference>
<comment type="cofactor">
    <cofactor evidence="1">
        <name>Fe(2+)</name>
        <dbReference type="ChEBI" id="CHEBI:29033"/>
    </cofactor>
</comment>
<feature type="transmembrane region" description="Helical" evidence="5">
    <location>
        <begin position="35"/>
        <end position="55"/>
    </location>
</feature>
<keyword evidence="5" id="KW-0812">Transmembrane</keyword>
<dbReference type="RefSeq" id="WP_264324610.1">
    <property type="nucleotide sequence ID" value="NZ_JADEXQ010000022.1"/>
</dbReference>
<dbReference type="GO" id="GO:0016020">
    <property type="term" value="C:membrane"/>
    <property type="evidence" value="ECO:0007669"/>
    <property type="project" value="TreeGrafter"/>
</dbReference>
<protein>
    <submittedName>
        <fullName evidence="7">Fatty acid desaturase</fullName>
    </submittedName>
</protein>
<evidence type="ECO:0000256" key="4">
    <source>
        <dbReference type="SAM" id="MobiDB-lite"/>
    </source>
</evidence>
<proteinExistence type="inferred from homology"/>
<comment type="caution">
    <text evidence="7">The sequence shown here is derived from an EMBL/GenBank/DDBJ whole genome shotgun (WGS) entry which is preliminary data.</text>
</comment>